<organism evidence="5 6">
    <name type="scientific">Frateuria flava</name>
    <dbReference type="NCBI Taxonomy" id="2821489"/>
    <lineage>
        <taxon>Bacteria</taxon>
        <taxon>Pseudomonadati</taxon>
        <taxon>Pseudomonadota</taxon>
        <taxon>Gammaproteobacteria</taxon>
        <taxon>Lysobacterales</taxon>
        <taxon>Rhodanobacteraceae</taxon>
        <taxon>Frateuria</taxon>
    </lineage>
</organism>
<reference evidence="5 6" key="1">
    <citation type="submission" date="2021-04" db="EMBL/GenBank/DDBJ databases">
        <authorList>
            <person name="Huq M.A."/>
        </authorList>
    </citation>
    <scope>NUCLEOTIDE SEQUENCE [LARGE SCALE GENOMIC DNA]</scope>
    <source>
        <strain evidence="5 6">MAH-13</strain>
    </source>
</reference>
<dbReference type="InterPro" id="IPR036390">
    <property type="entry name" value="WH_DNA-bd_sf"/>
</dbReference>
<dbReference type="Gene3D" id="1.10.10.10">
    <property type="entry name" value="Winged helix-like DNA-binding domain superfamily/Winged helix DNA-binding domain"/>
    <property type="match status" value="1"/>
</dbReference>
<evidence type="ECO:0000313" key="6">
    <source>
        <dbReference type="Proteomes" id="UP000823790"/>
    </source>
</evidence>
<accession>A0ABS4DIW6</accession>
<evidence type="ECO:0000259" key="4">
    <source>
        <dbReference type="PROSITE" id="PS51118"/>
    </source>
</evidence>
<dbReference type="SUPFAM" id="SSF46785">
    <property type="entry name" value="Winged helix' DNA-binding domain"/>
    <property type="match status" value="1"/>
</dbReference>
<evidence type="ECO:0000256" key="2">
    <source>
        <dbReference type="ARBA" id="ARBA00023125"/>
    </source>
</evidence>
<evidence type="ECO:0000313" key="5">
    <source>
        <dbReference type="EMBL" id="MBP1472986.1"/>
    </source>
</evidence>
<dbReference type="Pfam" id="PF01638">
    <property type="entry name" value="HxlR"/>
    <property type="match status" value="1"/>
</dbReference>
<comment type="caution">
    <text evidence="5">The sequence shown here is derived from an EMBL/GenBank/DDBJ whole genome shotgun (WGS) entry which is preliminary data.</text>
</comment>
<feature type="domain" description="HTH hxlR-type" evidence="4">
    <location>
        <begin position="17"/>
        <end position="115"/>
    </location>
</feature>
<dbReference type="EMBL" id="JAGJRS010000003">
    <property type="protein sequence ID" value="MBP1472986.1"/>
    <property type="molecule type" value="Genomic_DNA"/>
</dbReference>
<evidence type="ECO:0000256" key="3">
    <source>
        <dbReference type="ARBA" id="ARBA00023163"/>
    </source>
</evidence>
<dbReference type="InterPro" id="IPR036388">
    <property type="entry name" value="WH-like_DNA-bd_sf"/>
</dbReference>
<keyword evidence="2" id="KW-0238">DNA-binding</keyword>
<keyword evidence="6" id="KW-1185">Reference proteome</keyword>
<keyword evidence="3" id="KW-0804">Transcription</keyword>
<proteinExistence type="predicted"/>
<dbReference type="PANTHER" id="PTHR33204:SF37">
    <property type="entry name" value="HTH-TYPE TRANSCRIPTIONAL REGULATOR YODB"/>
    <property type="match status" value="1"/>
</dbReference>
<dbReference type="PROSITE" id="PS51118">
    <property type="entry name" value="HTH_HXLR"/>
    <property type="match status" value="1"/>
</dbReference>
<keyword evidence="1" id="KW-0805">Transcription regulation</keyword>
<dbReference type="PANTHER" id="PTHR33204">
    <property type="entry name" value="TRANSCRIPTIONAL REGULATOR, MARR FAMILY"/>
    <property type="match status" value="1"/>
</dbReference>
<dbReference type="RefSeq" id="WP_209614834.1">
    <property type="nucleotide sequence ID" value="NZ_JAGJRS010000003.1"/>
</dbReference>
<name>A0ABS4DIW6_9GAMM</name>
<gene>
    <name evidence="5" type="ORF">J7I44_01660</name>
</gene>
<protein>
    <submittedName>
        <fullName evidence="5">Helix-turn-helix transcriptional regulator</fullName>
    </submittedName>
</protein>
<evidence type="ECO:0000256" key="1">
    <source>
        <dbReference type="ARBA" id="ARBA00023015"/>
    </source>
</evidence>
<dbReference type="Proteomes" id="UP000823790">
    <property type="component" value="Unassembled WGS sequence"/>
</dbReference>
<sequence length="130" mass="14469">MGLPVRKSKVTAPPPACPLTESLALLRGAWAPNVIWYLSAEPRRFGELRHDIPRISARVLSARLRELESRGLVTRRVLDTSPPSAEYALTPLGRELLPAIEALAHVGRKLIDQWELGRQAPRAARVRRVA</sequence>
<dbReference type="InterPro" id="IPR002577">
    <property type="entry name" value="HTH_HxlR"/>
</dbReference>